<dbReference type="InterPro" id="IPR000095">
    <property type="entry name" value="CRIB_dom"/>
</dbReference>
<dbReference type="KEGG" id="egu:105034764"/>
<keyword evidence="3" id="KW-1185">Reference proteome</keyword>
<dbReference type="PANTHER" id="PTHR46931:SF14">
    <property type="entry name" value="CRIB DOMAIN-CONTAINING PROTEIN RIC2"/>
    <property type="match status" value="1"/>
</dbReference>
<dbReference type="PANTHER" id="PTHR46931">
    <property type="entry name" value="CRIB DOMAIN-CONTAINING PROTEIN RIC2"/>
    <property type="match status" value="1"/>
</dbReference>
<evidence type="ECO:0000313" key="3">
    <source>
        <dbReference type="Proteomes" id="UP000504607"/>
    </source>
</evidence>
<dbReference type="Gene3D" id="3.90.810.10">
    <property type="entry name" value="CRIB domain"/>
    <property type="match status" value="1"/>
</dbReference>
<dbReference type="RefSeq" id="XP_029117546.1">
    <property type="nucleotide sequence ID" value="XM_029261713.1"/>
</dbReference>
<dbReference type="GeneID" id="105034764"/>
<evidence type="ECO:0000259" key="2">
    <source>
        <dbReference type="PROSITE" id="PS50108"/>
    </source>
</evidence>
<proteinExistence type="predicted"/>
<dbReference type="InterPro" id="IPR036936">
    <property type="entry name" value="CRIB_dom_sf"/>
</dbReference>
<feature type="domain" description="CRIB" evidence="2">
    <location>
        <begin position="101"/>
        <end position="114"/>
    </location>
</feature>
<sequence>MRDRRMERFVILPFSVGCVSQSSVAVCENQPKKAQQEPVPPQPCGEGESQSSGKTKGSFGLPPLPRPSISAGFQKLIKSFKNLSQLFVIFKEDAEEIEMEIGFPTDVKHVAHIGWDGFNNVSSMKSWDKAPDFLSIPSLSLRQFELAMEAQTGAPPPHGPLGQRP</sequence>
<evidence type="ECO:0000256" key="1">
    <source>
        <dbReference type="SAM" id="MobiDB-lite"/>
    </source>
</evidence>
<gene>
    <name evidence="4" type="primary">LOC105034764</name>
</gene>
<dbReference type="Proteomes" id="UP000504607">
    <property type="component" value="Unplaced"/>
</dbReference>
<dbReference type="InterPro" id="IPR044509">
    <property type="entry name" value="RIC2/4"/>
</dbReference>
<name>A0A8N4F1D5_ELAGV</name>
<organism evidence="3 4">
    <name type="scientific">Elaeis guineensis var. tenera</name>
    <name type="common">Oil palm</name>
    <dbReference type="NCBI Taxonomy" id="51953"/>
    <lineage>
        <taxon>Eukaryota</taxon>
        <taxon>Viridiplantae</taxon>
        <taxon>Streptophyta</taxon>
        <taxon>Embryophyta</taxon>
        <taxon>Tracheophyta</taxon>
        <taxon>Spermatophyta</taxon>
        <taxon>Magnoliopsida</taxon>
        <taxon>Liliopsida</taxon>
        <taxon>Arecaceae</taxon>
        <taxon>Arecoideae</taxon>
        <taxon>Cocoseae</taxon>
        <taxon>Elaeidinae</taxon>
        <taxon>Elaeis</taxon>
    </lineage>
</organism>
<dbReference type="CDD" id="cd00132">
    <property type="entry name" value="CRIB"/>
    <property type="match status" value="1"/>
</dbReference>
<reference evidence="4" key="1">
    <citation type="submission" date="2025-08" db="UniProtKB">
        <authorList>
            <consortium name="RefSeq"/>
        </authorList>
    </citation>
    <scope>IDENTIFICATION</scope>
</reference>
<dbReference type="SMART" id="SM00285">
    <property type="entry name" value="PBD"/>
    <property type="match status" value="1"/>
</dbReference>
<feature type="region of interest" description="Disordered" evidence="1">
    <location>
        <begin position="30"/>
        <end position="66"/>
    </location>
</feature>
<protein>
    <submittedName>
        <fullName evidence="4">CRIB domain-containing protein RIC4</fullName>
    </submittedName>
</protein>
<accession>A0A8N4F1D5</accession>
<evidence type="ECO:0000313" key="4">
    <source>
        <dbReference type="RefSeq" id="XP_029117546.1"/>
    </source>
</evidence>
<dbReference type="PROSITE" id="PS50108">
    <property type="entry name" value="CRIB"/>
    <property type="match status" value="1"/>
</dbReference>
<dbReference type="AlphaFoldDB" id="A0A8N4F1D5"/>
<dbReference type="Pfam" id="PF00786">
    <property type="entry name" value="PBD"/>
    <property type="match status" value="1"/>
</dbReference>
<dbReference type="OrthoDB" id="678664at2759"/>